<feature type="region of interest" description="Disordered" evidence="1">
    <location>
        <begin position="775"/>
        <end position="817"/>
    </location>
</feature>
<protein>
    <submittedName>
        <fullName evidence="2">Uncharacterized protein</fullName>
    </submittedName>
</protein>
<dbReference type="GeneID" id="54280342"/>
<evidence type="ECO:0000313" key="3">
    <source>
        <dbReference type="Proteomes" id="UP000799778"/>
    </source>
</evidence>
<feature type="compositionally biased region" description="Basic and acidic residues" evidence="1">
    <location>
        <begin position="1079"/>
        <end position="1091"/>
    </location>
</feature>
<name>A0A6A5XC76_9PLEO</name>
<dbReference type="Proteomes" id="UP000799778">
    <property type="component" value="Unassembled WGS sequence"/>
</dbReference>
<reference evidence="2" key="1">
    <citation type="journal article" date="2020" name="Stud. Mycol.">
        <title>101 Dothideomycetes genomes: a test case for predicting lifestyles and emergence of pathogens.</title>
        <authorList>
            <person name="Haridas S."/>
            <person name="Albert R."/>
            <person name="Binder M."/>
            <person name="Bloem J."/>
            <person name="Labutti K."/>
            <person name="Salamov A."/>
            <person name="Andreopoulos B."/>
            <person name="Baker S."/>
            <person name="Barry K."/>
            <person name="Bills G."/>
            <person name="Bluhm B."/>
            <person name="Cannon C."/>
            <person name="Castanera R."/>
            <person name="Culley D."/>
            <person name="Daum C."/>
            <person name="Ezra D."/>
            <person name="Gonzalez J."/>
            <person name="Henrissat B."/>
            <person name="Kuo A."/>
            <person name="Liang C."/>
            <person name="Lipzen A."/>
            <person name="Lutzoni F."/>
            <person name="Magnuson J."/>
            <person name="Mondo S."/>
            <person name="Nolan M."/>
            <person name="Ohm R."/>
            <person name="Pangilinan J."/>
            <person name="Park H.-J."/>
            <person name="Ramirez L."/>
            <person name="Alfaro M."/>
            <person name="Sun H."/>
            <person name="Tritt A."/>
            <person name="Yoshinaga Y."/>
            <person name="Zwiers L.-H."/>
            <person name="Turgeon B."/>
            <person name="Goodwin S."/>
            <person name="Spatafora J."/>
            <person name="Crous P."/>
            <person name="Grigoriev I."/>
        </authorList>
    </citation>
    <scope>NUCLEOTIDE SEQUENCE</scope>
    <source>
        <strain evidence="2">CBS 175.79</strain>
    </source>
</reference>
<feature type="compositionally biased region" description="Acidic residues" evidence="1">
    <location>
        <begin position="913"/>
        <end position="925"/>
    </location>
</feature>
<feature type="compositionally biased region" description="Low complexity" evidence="1">
    <location>
        <begin position="1028"/>
        <end position="1039"/>
    </location>
</feature>
<keyword evidence="3" id="KW-1185">Reference proteome</keyword>
<feature type="region of interest" description="Disordered" evidence="1">
    <location>
        <begin position="365"/>
        <end position="394"/>
    </location>
</feature>
<feature type="compositionally biased region" description="Basic and acidic residues" evidence="1">
    <location>
        <begin position="842"/>
        <end position="851"/>
    </location>
</feature>
<gene>
    <name evidence="2" type="ORF">BU24DRAFT_322710</name>
</gene>
<feature type="compositionally biased region" description="Polar residues" evidence="1">
    <location>
        <begin position="291"/>
        <end position="300"/>
    </location>
</feature>
<feature type="non-terminal residue" evidence="2">
    <location>
        <position position="1099"/>
    </location>
</feature>
<feature type="compositionally biased region" description="Basic and acidic residues" evidence="1">
    <location>
        <begin position="1040"/>
        <end position="1056"/>
    </location>
</feature>
<feature type="region of interest" description="Disordered" evidence="1">
    <location>
        <begin position="449"/>
        <end position="650"/>
    </location>
</feature>
<feature type="region of interest" description="Disordered" evidence="1">
    <location>
        <begin position="831"/>
        <end position="851"/>
    </location>
</feature>
<feature type="compositionally biased region" description="Basic and acidic residues" evidence="1">
    <location>
        <begin position="318"/>
        <end position="328"/>
    </location>
</feature>
<dbReference type="OrthoDB" id="3870679at2759"/>
<feature type="region of interest" description="Disordered" evidence="1">
    <location>
        <begin position="913"/>
        <end position="1057"/>
    </location>
</feature>
<feature type="compositionally biased region" description="Low complexity" evidence="1">
    <location>
        <begin position="95"/>
        <end position="108"/>
    </location>
</feature>
<dbReference type="AlphaFoldDB" id="A0A6A5XC76"/>
<feature type="region of interest" description="Disordered" evidence="1">
    <location>
        <begin position="190"/>
        <end position="329"/>
    </location>
</feature>
<feature type="compositionally biased region" description="Basic and acidic residues" evidence="1">
    <location>
        <begin position="622"/>
        <end position="639"/>
    </location>
</feature>
<feature type="compositionally biased region" description="Polar residues" evidence="1">
    <location>
        <begin position="50"/>
        <end position="62"/>
    </location>
</feature>
<proteinExistence type="predicted"/>
<sequence length="1099" mass="121634">AALDSSFQASPNLRSHKLLPRNRAEIPSPTPTGPPRKDSSQGDEDDPMSEASSATSLPSISTAKGAENGLPPTPPSNSLDGEAPVPLSPPPHADSVVSSLLSKKSSLSTPVNNRSPPTPDPSPPRTTESMKTPDTSTRPERPPMLAYPSSRAESFMTAKEELNSSDIDSGLSTPLGDRLSMVAEERGLGLAFERDDGDVTPTAEIQDPFETPNEIGPTGEENKDPLSVEEIPDREWDTNLMRNVTIRRKRRDSKPSPQKKADPIDTEMPESPSKRASCRRTSSLRERVQASKGSPRTPSVENFARSIGWPTDASNAPDDQKRDVDTKRLSVSSTTSAVVEAMVIVTPPRRRQTLRHSGKNLAYRPVYERDEPSGDLTQSNRNSMVSEDTHRLVHKRATVQRISTPASSLRHASTPISFRRNTPIDSSAFTLAHQESVRRVLQPAADIMSRSNSVTRNHPLEKSFHKRISSAPETTRRMAASPGPRAFVELSAPESPTRDRSMVQPPRVRRTSPAIRTPGPVDASPTSPTAERRLPKSAQYSPSYDKSLPELPAESASKAKEEVQPAPAPVVETDRTPVTFHDAVSEQPAETDDAPRERPTQRRGSSAERTPTVRRGSLSTRGRSEERRRSTHSQDRRSNSGDTLLHPSMDRIPTEELPRHSSEWNHDHRRVSFDRSTSRASDEHAMARHLFAQTTPFSQISDTPIEVSEATAVSIFPHNNHSLLVVQQPARSSLMPGEEDVPYDTRVPTSDPKASEEASSALMLRANSQDAAIPDQPTVTVEPSTPPMKISLPSHVDSPLKNPRAAPVPPQINFIPPTPLDEVEALQLQPASLQPAPPGPPKRSDSHPQRRLSLKERARRYSDNFISPLLARASSTRGRYVSDPHTHQNPRVPTVNDMDGALHPFWRPRGFWDDFDESESESDDDILPRGGDTSDVEDEPEPQPPKKGAVLKRRLTNGLKGPGGFLIGNSLGVERHGSNRRRPRIDLPTRRFSNKTPKVLIQAPTLPSEPRSRSPPPHPNRVEKRISRSSPRNSSTSSLDRPRRTSRRDAWRDGKRIPGVPRLQVQYIGFSGVKDRIRERRAEKRRDELRRSIGTRYYV</sequence>
<feature type="compositionally biased region" description="Basic and acidic residues" evidence="1">
    <location>
        <begin position="220"/>
        <end position="237"/>
    </location>
</feature>
<feature type="region of interest" description="Disordered" evidence="1">
    <location>
        <begin position="875"/>
        <end position="898"/>
    </location>
</feature>
<feature type="region of interest" description="Disordered" evidence="1">
    <location>
        <begin position="1"/>
        <end position="151"/>
    </location>
</feature>
<feature type="region of interest" description="Disordered" evidence="1">
    <location>
        <begin position="1079"/>
        <end position="1099"/>
    </location>
</feature>
<evidence type="ECO:0000313" key="2">
    <source>
        <dbReference type="EMBL" id="KAF2010503.1"/>
    </source>
</evidence>
<dbReference type="EMBL" id="ML978076">
    <property type="protein sequence ID" value="KAF2010503.1"/>
    <property type="molecule type" value="Genomic_DNA"/>
</dbReference>
<dbReference type="RefSeq" id="XP_033378842.1">
    <property type="nucleotide sequence ID" value="XM_033522945.1"/>
</dbReference>
<feature type="region of interest" description="Disordered" evidence="1">
    <location>
        <begin position="730"/>
        <end position="757"/>
    </location>
</feature>
<feature type="compositionally biased region" description="Polar residues" evidence="1">
    <location>
        <begin position="1"/>
        <end position="13"/>
    </location>
</feature>
<evidence type="ECO:0000256" key="1">
    <source>
        <dbReference type="SAM" id="MobiDB-lite"/>
    </source>
</evidence>
<feature type="compositionally biased region" description="Polar residues" evidence="1">
    <location>
        <begin position="375"/>
        <end position="386"/>
    </location>
</feature>
<feature type="non-terminal residue" evidence="2">
    <location>
        <position position="1"/>
    </location>
</feature>
<accession>A0A6A5XC76</accession>
<organism evidence="2 3">
    <name type="scientific">Aaosphaeria arxii CBS 175.79</name>
    <dbReference type="NCBI Taxonomy" id="1450172"/>
    <lineage>
        <taxon>Eukaryota</taxon>
        <taxon>Fungi</taxon>
        <taxon>Dikarya</taxon>
        <taxon>Ascomycota</taxon>
        <taxon>Pezizomycotina</taxon>
        <taxon>Dothideomycetes</taxon>
        <taxon>Pleosporomycetidae</taxon>
        <taxon>Pleosporales</taxon>
        <taxon>Pleosporales incertae sedis</taxon>
        <taxon>Aaosphaeria</taxon>
    </lineage>
</organism>